<name>A0A399STH8_9BACT</name>
<dbReference type="OrthoDB" id="9798107at2"/>
<dbReference type="InterPro" id="IPR036705">
    <property type="entry name" value="Ribosyl_crysJ1_sf"/>
</dbReference>
<dbReference type="Proteomes" id="UP000265926">
    <property type="component" value="Unassembled WGS sequence"/>
</dbReference>
<dbReference type="AlphaFoldDB" id="A0A399STH8"/>
<dbReference type="Pfam" id="PF03747">
    <property type="entry name" value="ADP_ribosyl_GH"/>
    <property type="match status" value="1"/>
</dbReference>
<keyword evidence="1" id="KW-0378">Hydrolase</keyword>
<evidence type="ECO:0000313" key="2">
    <source>
        <dbReference type="Proteomes" id="UP000265926"/>
    </source>
</evidence>
<feature type="non-terminal residue" evidence="1">
    <location>
        <position position="453"/>
    </location>
</feature>
<accession>A0A399STH8</accession>
<evidence type="ECO:0000313" key="1">
    <source>
        <dbReference type="EMBL" id="RIJ45267.1"/>
    </source>
</evidence>
<keyword evidence="2" id="KW-1185">Reference proteome</keyword>
<dbReference type="RefSeq" id="WP_147384369.1">
    <property type="nucleotide sequence ID" value="NZ_QWGR01000041.1"/>
</dbReference>
<dbReference type="EMBL" id="QWGR01000041">
    <property type="protein sequence ID" value="RIJ45267.1"/>
    <property type="molecule type" value="Genomic_DNA"/>
</dbReference>
<reference evidence="1 2" key="1">
    <citation type="submission" date="2018-08" db="EMBL/GenBank/DDBJ databases">
        <title>Pallidiluteibacterium maritimus gen. nov., sp. nov., isolated from coastal sediment.</title>
        <authorList>
            <person name="Zhou L.Y."/>
        </authorList>
    </citation>
    <scope>NUCLEOTIDE SEQUENCE [LARGE SCALE GENOMIC DNA]</scope>
    <source>
        <strain evidence="1 2">XSD2</strain>
    </source>
</reference>
<dbReference type="InterPro" id="IPR005502">
    <property type="entry name" value="Ribosyl_crysJ1"/>
</dbReference>
<comment type="caution">
    <text evidence="1">The sequence shown here is derived from an EMBL/GenBank/DDBJ whole genome shotgun (WGS) entry which is preliminary data.</text>
</comment>
<protein>
    <submittedName>
        <fullName evidence="1">ADP-ribosylglycohydrolase family protein</fullName>
    </submittedName>
</protein>
<organism evidence="1 2">
    <name type="scientific">Maribellus luteus</name>
    <dbReference type="NCBI Taxonomy" id="2305463"/>
    <lineage>
        <taxon>Bacteria</taxon>
        <taxon>Pseudomonadati</taxon>
        <taxon>Bacteroidota</taxon>
        <taxon>Bacteroidia</taxon>
        <taxon>Marinilabiliales</taxon>
        <taxon>Prolixibacteraceae</taxon>
        <taxon>Maribellus</taxon>
    </lineage>
</organism>
<dbReference type="GO" id="GO:0016787">
    <property type="term" value="F:hydrolase activity"/>
    <property type="evidence" value="ECO:0007669"/>
    <property type="project" value="UniProtKB-KW"/>
</dbReference>
<sequence length="453" mass="51666">MKATTVRVIGVFLLMVLTSGYLFAQKGDEKVHYRQISVEDYKDKIEGAWLGQAIAAMWGFPTESKWQGEIVPFDLEDWYRQITPAESVPAGVTEQERRKIPPSAISEKAASMKDPRERKKFLMQYFNNKNNYEKWTPREVGDQDDIYMEFMFLSSITRHGLDITSAQFAEDWLKYLNPNRIWGANKGAYNNFRKGIWPPESGSPRFNEYWDGIDFQIESDLFGLISPGMPVISNAWCDKVGHLMNYGDGVYAGMAVAAMYTEAFFESNPRKLAEYSLKAIPAESGYAKMVRDVLDFHQMYPSWQDAWKELEKKWGVKDGKLVSPIDVKINGAYIYMGLLYGEGDFWKSMNISMRCGRDSDCNPSNAAGIIGTIIGMKNIPPKWAVVRNLPIENRAINVIYPNPIEWDQILNSTVEVGKWNIMQNGGYLENGVFYIPSQSPVSTPLERNIWTGN</sequence>
<dbReference type="Gene3D" id="1.10.4080.10">
    <property type="entry name" value="ADP-ribosylation/Crystallin J1"/>
    <property type="match status" value="1"/>
</dbReference>
<dbReference type="SUPFAM" id="SSF101478">
    <property type="entry name" value="ADP-ribosylglycohydrolase"/>
    <property type="match status" value="1"/>
</dbReference>
<proteinExistence type="predicted"/>
<gene>
    <name evidence="1" type="ORF">D1614_23565</name>
</gene>